<dbReference type="EMBL" id="JAOTIF010000019">
    <property type="protein sequence ID" value="MCU7551260.1"/>
    <property type="molecule type" value="Genomic_DNA"/>
</dbReference>
<proteinExistence type="inferred from homology"/>
<dbReference type="GO" id="GO:1990281">
    <property type="term" value="C:efflux pump complex"/>
    <property type="evidence" value="ECO:0007669"/>
    <property type="project" value="TreeGrafter"/>
</dbReference>
<evidence type="ECO:0000256" key="6">
    <source>
        <dbReference type="ARBA" id="ARBA00023136"/>
    </source>
</evidence>
<keyword evidence="10" id="KW-1185">Reference proteome</keyword>
<dbReference type="InterPro" id="IPR051906">
    <property type="entry name" value="TolC-like"/>
</dbReference>
<name>A0A9X2XYQ5_9BACT</name>
<dbReference type="GO" id="GO:0009279">
    <property type="term" value="C:cell outer membrane"/>
    <property type="evidence" value="ECO:0007669"/>
    <property type="project" value="UniProtKB-SubCell"/>
</dbReference>
<gene>
    <name evidence="9" type="ORF">OCK74_19215</name>
</gene>
<comment type="subcellular location">
    <subcellularLocation>
        <location evidence="1">Cell outer membrane</location>
    </subcellularLocation>
</comment>
<evidence type="ECO:0000256" key="1">
    <source>
        <dbReference type="ARBA" id="ARBA00004442"/>
    </source>
</evidence>
<dbReference type="InterPro" id="IPR003423">
    <property type="entry name" value="OMP_efflux"/>
</dbReference>
<dbReference type="SUPFAM" id="SSF56954">
    <property type="entry name" value="Outer membrane efflux proteins (OEP)"/>
    <property type="match status" value="1"/>
</dbReference>
<keyword evidence="3" id="KW-0813">Transport</keyword>
<keyword evidence="8" id="KW-0732">Signal</keyword>
<protein>
    <submittedName>
        <fullName evidence="9">TolC family protein</fullName>
    </submittedName>
</protein>
<sequence>MIRSRMNIKFLYLLTTALLFAFAGNAQTNTLSLKQSLEFALQNHPSLDIFKNEQVIADYKAKEALASYLPQVNANLAADDNLKLQTTVIPAGVFGPSETKVSFGNKYTTVATLQAEQTIFDQSMLLGIKAAKPNTQLADLNKEKNDEIIIYNAATAYYQVMIYKEQEKLLAENEKKYQELLPTLKLQYEKGVAKKIDYDRVRVNLLNIQSQKQVVQTNYQVALNQLKNAIGMPLNAPLTITDSVNISTALQPLANQDFSPSNKLDYKIQQQNIELYNIDVKRKKASYLPTVSMYYRYGQQAFGGTISKTYGNWYDFSGVGLKVNVPIFSGMRRNSQLKQSQLSLENAMNNLKISETNLTMQYQNAQTKLLSSYTNAQTNKENLSLAQDVFTTTSLQYQKGTTSLTELLNADYSYKEAQNNYITSVINYYVANIELERAKGTLKTFINTL</sequence>
<dbReference type="Pfam" id="PF02321">
    <property type="entry name" value="OEP"/>
    <property type="match status" value="2"/>
</dbReference>
<evidence type="ECO:0000256" key="7">
    <source>
        <dbReference type="ARBA" id="ARBA00023237"/>
    </source>
</evidence>
<evidence type="ECO:0000256" key="3">
    <source>
        <dbReference type="ARBA" id="ARBA00022448"/>
    </source>
</evidence>
<evidence type="ECO:0000256" key="2">
    <source>
        <dbReference type="ARBA" id="ARBA00007613"/>
    </source>
</evidence>
<evidence type="ECO:0000313" key="10">
    <source>
        <dbReference type="Proteomes" id="UP001155483"/>
    </source>
</evidence>
<organism evidence="9 10">
    <name type="scientific">Paraflavisolibacter caeni</name>
    <dbReference type="NCBI Taxonomy" id="2982496"/>
    <lineage>
        <taxon>Bacteria</taxon>
        <taxon>Pseudomonadati</taxon>
        <taxon>Bacteroidota</taxon>
        <taxon>Chitinophagia</taxon>
        <taxon>Chitinophagales</taxon>
        <taxon>Chitinophagaceae</taxon>
        <taxon>Paraflavisolibacter</taxon>
    </lineage>
</organism>
<dbReference type="Gene3D" id="1.20.1600.10">
    <property type="entry name" value="Outer membrane efflux proteins (OEP)"/>
    <property type="match status" value="1"/>
</dbReference>
<keyword evidence="5" id="KW-0812">Transmembrane</keyword>
<evidence type="ECO:0000256" key="4">
    <source>
        <dbReference type="ARBA" id="ARBA00022452"/>
    </source>
</evidence>
<comment type="caution">
    <text evidence="9">The sequence shown here is derived from an EMBL/GenBank/DDBJ whole genome shotgun (WGS) entry which is preliminary data.</text>
</comment>
<reference evidence="9" key="1">
    <citation type="submission" date="2022-09" db="EMBL/GenBank/DDBJ databases">
        <authorList>
            <person name="Yuan C."/>
            <person name="Ke Z."/>
        </authorList>
    </citation>
    <scope>NUCLEOTIDE SEQUENCE</scope>
    <source>
        <strain evidence="9">LB-8</strain>
    </source>
</reference>
<dbReference type="GO" id="GO:0015288">
    <property type="term" value="F:porin activity"/>
    <property type="evidence" value="ECO:0007669"/>
    <property type="project" value="TreeGrafter"/>
</dbReference>
<dbReference type="PANTHER" id="PTHR30026:SF20">
    <property type="entry name" value="OUTER MEMBRANE PROTEIN TOLC"/>
    <property type="match status" value="1"/>
</dbReference>
<comment type="similarity">
    <text evidence="2">Belongs to the outer membrane factor (OMF) (TC 1.B.17) family.</text>
</comment>
<feature type="signal peptide" evidence="8">
    <location>
        <begin position="1"/>
        <end position="26"/>
    </location>
</feature>
<dbReference type="Proteomes" id="UP001155483">
    <property type="component" value="Unassembled WGS sequence"/>
</dbReference>
<evidence type="ECO:0000256" key="5">
    <source>
        <dbReference type="ARBA" id="ARBA00022692"/>
    </source>
</evidence>
<dbReference type="AlphaFoldDB" id="A0A9X2XYQ5"/>
<dbReference type="GO" id="GO:0015562">
    <property type="term" value="F:efflux transmembrane transporter activity"/>
    <property type="evidence" value="ECO:0007669"/>
    <property type="project" value="InterPro"/>
</dbReference>
<keyword evidence="4" id="KW-1134">Transmembrane beta strand</keyword>
<dbReference type="PANTHER" id="PTHR30026">
    <property type="entry name" value="OUTER MEMBRANE PROTEIN TOLC"/>
    <property type="match status" value="1"/>
</dbReference>
<keyword evidence="6" id="KW-0472">Membrane</keyword>
<accession>A0A9X2XYQ5</accession>
<evidence type="ECO:0000256" key="8">
    <source>
        <dbReference type="SAM" id="SignalP"/>
    </source>
</evidence>
<keyword evidence="7" id="KW-0998">Cell outer membrane</keyword>
<feature type="chain" id="PRO_5040727848" evidence="8">
    <location>
        <begin position="27"/>
        <end position="449"/>
    </location>
</feature>
<reference evidence="9" key="2">
    <citation type="submission" date="2023-04" db="EMBL/GenBank/DDBJ databases">
        <title>Paracnuella aquatica gen. nov., sp. nov., a member of the family Chitinophagaceae isolated from a hot spring.</title>
        <authorList>
            <person name="Wang C."/>
        </authorList>
    </citation>
    <scope>NUCLEOTIDE SEQUENCE</scope>
    <source>
        <strain evidence="9">LB-8</strain>
    </source>
</reference>
<dbReference type="RefSeq" id="WP_279298699.1">
    <property type="nucleotide sequence ID" value="NZ_JAOTIF010000019.1"/>
</dbReference>
<evidence type="ECO:0000313" key="9">
    <source>
        <dbReference type="EMBL" id="MCU7551260.1"/>
    </source>
</evidence>